<feature type="signal peptide" evidence="1">
    <location>
        <begin position="1"/>
        <end position="22"/>
    </location>
</feature>
<keyword evidence="1" id="KW-0732">Signal</keyword>
<gene>
    <name evidence="2" type="ORF">GCM10023231_35690</name>
</gene>
<evidence type="ECO:0000313" key="3">
    <source>
        <dbReference type="Proteomes" id="UP001501411"/>
    </source>
</evidence>
<evidence type="ECO:0000313" key="2">
    <source>
        <dbReference type="EMBL" id="GAA4803533.1"/>
    </source>
</evidence>
<protein>
    <submittedName>
        <fullName evidence="2">Uncharacterized protein</fullName>
    </submittedName>
</protein>
<dbReference type="Gene3D" id="2.60.40.1190">
    <property type="match status" value="1"/>
</dbReference>
<sequence length="263" mass="29513">MRQGIQRMVMYWLIFSALTAHAQHIDKRKSVEPTKIDFKSTIQIDGKLSDWGDSLPYYFDKQELKYALANDEGHIYVAMQVPDGAWQMQALHQGFSFTVNTDGKKKEGASVYFPLPDRESLRALATKDKEEKPADIRKSILGAVRGIYVKGLTDVVDGFISLENNYGIRAIAAIDSNNTLCYEAVIPFERLGIYTIEAKDMAFNIKINGIVMRTVGGGRAMNRYGYGGYGYGYPYGAYGMQPTRKEAQQEPGVWLVLPLAKPK</sequence>
<feature type="chain" id="PRO_5047323347" evidence="1">
    <location>
        <begin position="23"/>
        <end position="263"/>
    </location>
</feature>
<dbReference type="Proteomes" id="UP001501411">
    <property type="component" value="Unassembled WGS sequence"/>
</dbReference>
<name>A0ABP9C6C2_9SPHI</name>
<evidence type="ECO:0000256" key="1">
    <source>
        <dbReference type="SAM" id="SignalP"/>
    </source>
</evidence>
<reference evidence="3" key="1">
    <citation type="journal article" date="2019" name="Int. J. Syst. Evol. Microbiol.">
        <title>The Global Catalogue of Microorganisms (GCM) 10K type strain sequencing project: providing services to taxonomists for standard genome sequencing and annotation.</title>
        <authorList>
            <consortium name="The Broad Institute Genomics Platform"/>
            <consortium name="The Broad Institute Genome Sequencing Center for Infectious Disease"/>
            <person name="Wu L."/>
            <person name="Ma J."/>
        </authorList>
    </citation>
    <scope>NUCLEOTIDE SEQUENCE [LARGE SCALE GENOMIC DNA]</scope>
    <source>
        <strain evidence="3">JCM 18200</strain>
    </source>
</reference>
<dbReference type="EMBL" id="BAABIQ010000043">
    <property type="protein sequence ID" value="GAA4803533.1"/>
    <property type="molecule type" value="Genomic_DNA"/>
</dbReference>
<keyword evidence="3" id="KW-1185">Reference proteome</keyword>
<comment type="caution">
    <text evidence="2">The sequence shown here is derived from an EMBL/GenBank/DDBJ whole genome shotgun (WGS) entry which is preliminary data.</text>
</comment>
<organism evidence="2 3">
    <name type="scientific">Olivibacter ginsenosidimutans</name>
    <dbReference type="NCBI Taxonomy" id="1176537"/>
    <lineage>
        <taxon>Bacteria</taxon>
        <taxon>Pseudomonadati</taxon>
        <taxon>Bacteroidota</taxon>
        <taxon>Sphingobacteriia</taxon>
        <taxon>Sphingobacteriales</taxon>
        <taxon>Sphingobacteriaceae</taxon>
        <taxon>Olivibacter</taxon>
    </lineage>
</organism>
<accession>A0ABP9C6C2</accession>
<proteinExistence type="predicted"/>